<evidence type="ECO:0000256" key="6">
    <source>
        <dbReference type="ARBA" id="ARBA00012180"/>
    </source>
</evidence>
<dbReference type="EMBL" id="FSRE01000001">
    <property type="protein sequence ID" value="SIN76661.1"/>
    <property type="molecule type" value="Genomic_DNA"/>
</dbReference>
<dbReference type="AlphaFoldDB" id="A0A1N6E0Z8"/>
<evidence type="ECO:0000256" key="11">
    <source>
        <dbReference type="ARBA" id="ARBA00022759"/>
    </source>
</evidence>
<dbReference type="GO" id="GO:0030145">
    <property type="term" value="F:manganese ion binding"/>
    <property type="evidence" value="ECO:0007669"/>
    <property type="project" value="UniProtKB-UniRule"/>
</dbReference>
<dbReference type="GO" id="GO:0005737">
    <property type="term" value="C:cytoplasm"/>
    <property type="evidence" value="ECO:0007669"/>
    <property type="project" value="UniProtKB-SubCell"/>
</dbReference>
<name>A0A1N6E0Z8_9GAMM</name>
<comment type="subcellular location">
    <subcellularLocation>
        <location evidence="4 14">Cytoplasm</location>
    </subcellularLocation>
</comment>
<dbReference type="OrthoDB" id="9803420at2"/>
<evidence type="ECO:0000256" key="9">
    <source>
        <dbReference type="ARBA" id="ARBA00022722"/>
    </source>
</evidence>
<keyword evidence="13 14" id="KW-0464">Manganese</keyword>
<dbReference type="STRING" id="364032.SAMN05443662_0527"/>
<dbReference type="SUPFAM" id="SSF53098">
    <property type="entry name" value="Ribonuclease H-like"/>
    <property type="match status" value="1"/>
</dbReference>
<dbReference type="InterPro" id="IPR012337">
    <property type="entry name" value="RNaseH-like_sf"/>
</dbReference>
<evidence type="ECO:0000313" key="18">
    <source>
        <dbReference type="EMBL" id="SIN76661.1"/>
    </source>
</evidence>
<evidence type="ECO:0000256" key="1">
    <source>
        <dbReference type="ARBA" id="ARBA00000077"/>
    </source>
</evidence>
<protein>
    <recommendedName>
        <fullName evidence="7 14">Ribonuclease HII</fullName>
        <shortName evidence="14">RNase HII</shortName>
        <ecNumber evidence="6 14">3.1.26.4</ecNumber>
    </recommendedName>
</protein>
<accession>A0A1N6E0Z8</accession>
<feature type="binding site" evidence="14 15">
    <location>
        <position position="28"/>
    </location>
    <ligand>
        <name>a divalent metal cation</name>
        <dbReference type="ChEBI" id="CHEBI:60240"/>
    </ligand>
</feature>
<evidence type="ECO:0000256" key="14">
    <source>
        <dbReference type="HAMAP-Rule" id="MF_00052"/>
    </source>
</evidence>
<evidence type="ECO:0000256" key="3">
    <source>
        <dbReference type="ARBA" id="ARBA00004065"/>
    </source>
</evidence>
<feature type="binding site" evidence="14 15">
    <location>
        <position position="118"/>
    </location>
    <ligand>
        <name>a divalent metal cation</name>
        <dbReference type="ChEBI" id="CHEBI:60240"/>
    </ligand>
</feature>
<dbReference type="FunFam" id="3.30.420.10:FF:000006">
    <property type="entry name" value="Ribonuclease HII"/>
    <property type="match status" value="1"/>
</dbReference>
<dbReference type="Proteomes" id="UP000198461">
    <property type="component" value="Unassembled WGS sequence"/>
</dbReference>
<comment type="cofactor">
    <cofactor evidence="2">
        <name>Mg(2+)</name>
        <dbReference type="ChEBI" id="CHEBI:18420"/>
    </cofactor>
</comment>
<keyword evidence="9 14" id="KW-0540">Nuclease</keyword>
<evidence type="ECO:0000256" key="5">
    <source>
        <dbReference type="ARBA" id="ARBA00007383"/>
    </source>
</evidence>
<dbReference type="PANTHER" id="PTHR10954">
    <property type="entry name" value="RIBONUCLEASE H2 SUBUNIT A"/>
    <property type="match status" value="1"/>
</dbReference>
<comment type="catalytic activity">
    <reaction evidence="1 14 15 16">
        <text>Endonucleolytic cleavage to 5'-phosphomonoester.</text>
        <dbReference type="EC" id="3.1.26.4"/>
    </reaction>
</comment>
<dbReference type="HAMAP" id="MF_00052_B">
    <property type="entry name" value="RNase_HII_B"/>
    <property type="match status" value="1"/>
</dbReference>
<evidence type="ECO:0000256" key="2">
    <source>
        <dbReference type="ARBA" id="ARBA00001946"/>
    </source>
</evidence>
<evidence type="ECO:0000259" key="17">
    <source>
        <dbReference type="PROSITE" id="PS51975"/>
    </source>
</evidence>
<dbReference type="RefSeq" id="WP_074200827.1">
    <property type="nucleotide sequence ID" value="NZ_FSRE01000001.1"/>
</dbReference>
<evidence type="ECO:0000256" key="4">
    <source>
        <dbReference type="ARBA" id="ARBA00004496"/>
    </source>
</evidence>
<evidence type="ECO:0000256" key="12">
    <source>
        <dbReference type="ARBA" id="ARBA00022801"/>
    </source>
</evidence>
<proteinExistence type="inferred from homology"/>
<keyword evidence="12 14" id="KW-0378">Hydrolase</keyword>
<dbReference type="InterPro" id="IPR036397">
    <property type="entry name" value="RNaseH_sf"/>
</dbReference>
<dbReference type="PROSITE" id="PS51975">
    <property type="entry name" value="RNASE_H_2"/>
    <property type="match status" value="1"/>
</dbReference>
<dbReference type="InterPro" id="IPR024567">
    <property type="entry name" value="RNase_HII/HIII_dom"/>
</dbReference>
<comment type="cofactor">
    <cofactor evidence="14 15">
        <name>Mn(2+)</name>
        <dbReference type="ChEBI" id="CHEBI:29035"/>
    </cofactor>
    <cofactor evidence="14 15">
        <name>Mg(2+)</name>
        <dbReference type="ChEBI" id="CHEBI:18420"/>
    </cofactor>
    <text evidence="14 15">Manganese or magnesium. Binds 1 divalent metal ion per monomer in the absence of substrate. May bind a second metal ion after substrate binding.</text>
</comment>
<keyword evidence="10 14" id="KW-0479">Metal-binding</keyword>
<dbReference type="NCBIfam" id="NF000595">
    <property type="entry name" value="PRK00015.1-3"/>
    <property type="match status" value="1"/>
</dbReference>
<organism evidence="18 19">
    <name type="scientific">Sulfurivirga caldicuralii</name>
    <dbReference type="NCBI Taxonomy" id="364032"/>
    <lineage>
        <taxon>Bacteria</taxon>
        <taxon>Pseudomonadati</taxon>
        <taxon>Pseudomonadota</taxon>
        <taxon>Gammaproteobacteria</taxon>
        <taxon>Thiotrichales</taxon>
        <taxon>Piscirickettsiaceae</taxon>
        <taxon>Sulfurivirga</taxon>
    </lineage>
</organism>
<dbReference type="GO" id="GO:0006298">
    <property type="term" value="P:mismatch repair"/>
    <property type="evidence" value="ECO:0007669"/>
    <property type="project" value="TreeGrafter"/>
</dbReference>
<feature type="domain" description="RNase H type-2" evidence="17">
    <location>
        <begin position="21"/>
        <end position="209"/>
    </location>
</feature>
<evidence type="ECO:0000256" key="15">
    <source>
        <dbReference type="PROSITE-ProRule" id="PRU01319"/>
    </source>
</evidence>
<dbReference type="GO" id="GO:0003723">
    <property type="term" value="F:RNA binding"/>
    <property type="evidence" value="ECO:0007669"/>
    <property type="project" value="UniProtKB-UniRule"/>
</dbReference>
<dbReference type="GO" id="GO:0004523">
    <property type="term" value="F:RNA-DNA hybrid ribonuclease activity"/>
    <property type="evidence" value="ECO:0007669"/>
    <property type="project" value="UniProtKB-UniRule"/>
</dbReference>
<evidence type="ECO:0000256" key="7">
    <source>
        <dbReference type="ARBA" id="ARBA00019179"/>
    </source>
</evidence>
<dbReference type="GO" id="GO:0043137">
    <property type="term" value="P:DNA replication, removal of RNA primer"/>
    <property type="evidence" value="ECO:0007669"/>
    <property type="project" value="TreeGrafter"/>
</dbReference>
<dbReference type="InterPro" id="IPR001352">
    <property type="entry name" value="RNase_HII/HIII"/>
</dbReference>
<sequence>MRQYPQQADLFASLHSQEDHALQAGVDEVGRGPLVGNVVAAAVILPSDCTLPLNDSKKLSAAKREALAQAIRSQAVAWSIGEASPAQIDALNILQATLLAMRRAVAGLKVTPGHIWVDGNRCPEPLPAPCTAVVKGDGKVACISAASILAKVYRDEQMAALHARYPQYGFDRHKGYPTPAHLEALKQHGVIEGVYRTSFAPVRRLLDGQ</sequence>
<dbReference type="NCBIfam" id="NF000596">
    <property type="entry name" value="PRK00015.1-4"/>
    <property type="match status" value="1"/>
</dbReference>
<evidence type="ECO:0000256" key="8">
    <source>
        <dbReference type="ARBA" id="ARBA00022490"/>
    </source>
</evidence>
<dbReference type="Gene3D" id="3.30.420.10">
    <property type="entry name" value="Ribonuclease H-like superfamily/Ribonuclease H"/>
    <property type="match status" value="1"/>
</dbReference>
<dbReference type="EC" id="3.1.26.4" evidence="6 14"/>
<comment type="function">
    <text evidence="3 14 16">Endonuclease that specifically degrades the RNA of RNA-DNA hybrids.</text>
</comment>
<keyword evidence="8 14" id="KW-0963">Cytoplasm</keyword>
<comment type="similarity">
    <text evidence="5 14 16">Belongs to the RNase HII family.</text>
</comment>
<keyword evidence="19" id="KW-1185">Reference proteome</keyword>
<evidence type="ECO:0000256" key="16">
    <source>
        <dbReference type="RuleBase" id="RU003515"/>
    </source>
</evidence>
<dbReference type="PANTHER" id="PTHR10954:SF18">
    <property type="entry name" value="RIBONUCLEASE HII"/>
    <property type="match status" value="1"/>
</dbReference>
<keyword evidence="11 14" id="KW-0255">Endonuclease</keyword>
<dbReference type="Pfam" id="PF01351">
    <property type="entry name" value="RNase_HII"/>
    <property type="match status" value="1"/>
</dbReference>
<evidence type="ECO:0000256" key="10">
    <source>
        <dbReference type="ARBA" id="ARBA00022723"/>
    </source>
</evidence>
<dbReference type="InterPro" id="IPR022898">
    <property type="entry name" value="RNase_HII"/>
</dbReference>
<gene>
    <name evidence="14" type="primary">rnhB</name>
    <name evidence="18" type="ORF">SAMN05443662_0527</name>
</gene>
<dbReference type="CDD" id="cd07182">
    <property type="entry name" value="RNase_HII_bacteria_HII_like"/>
    <property type="match status" value="1"/>
</dbReference>
<reference evidence="18 19" key="1">
    <citation type="submission" date="2016-11" db="EMBL/GenBank/DDBJ databases">
        <authorList>
            <person name="Jaros S."/>
            <person name="Januszkiewicz K."/>
            <person name="Wedrychowicz H."/>
        </authorList>
    </citation>
    <scope>NUCLEOTIDE SEQUENCE [LARGE SCALE GENOMIC DNA]</scope>
    <source>
        <strain evidence="18 19">DSM 17737</strain>
    </source>
</reference>
<feature type="binding site" evidence="14 15">
    <location>
        <position position="27"/>
    </location>
    <ligand>
        <name>a divalent metal cation</name>
        <dbReference type="ChEBI" id="CHEBI:60240"/>
    </ligand>
</feature>
<evidence type="ECO:0000256" key="13">
    <source>
        <dbReference type="ARBA" id="ARBA00023211"/>
    </source>
</evidence>
<dbReference type="GO" id="GO:0032299">
    <property type="term" value="C:ribonuclease H2 complex"/>
    <property type="evidence" value="ECO:0007669"/>
    <property type="project" value="TreeGrafter"/>
</dbReference>
<evidence type="ECO:0000313" key="19">
    <source>
        <dbReference type="Proteomes" id="UP000198461"/>
    </source>
</evidence>